<proteinExistence type="inferred from homology"/>
<organism evidence="11 12">
    <name type="scientific">Klenkia taihuensis</name>
    <dbReference type="NCBI Taxonomy" id="1225127"/>
    <lineage>
        <taxon>Bacteria</taxon>
        <taxon>Bacillati</taxon>
        <taxon>Actinomycetota</taxon>
        <taxon>Actinomycetes</taxon>
        <taxon>Geodermatophilales</taxon>
        <taxon>Geodermatophilaceae</taxon>
        <taxon>Klenkia</taxon>
    </lineage>
</organism>
<dbReference type="InterPro" id="IPR016143">
    <property type="entry name" value="Citrate_synth-like_sm_a-sub"/>
</dbReference>
<evidence type="ECO:0000256" key="9">
    <source>
        <dbReference type="RuleBase" id="RU003370"/>
    </source>
</evidence>
<reference evidence="12" key="1">
    <citation type="submission" date="2016-10" db="EMBL/GenBank/DDBJ databases">
        <authorList>
            <person name="Varghese N."/>
            <person name="Submissions S."/>
        </authorList>
    </citation>
    <scope>NUCLEOTIDE SEQUENCE [LARGE SCALE GENOMIC DNA]</scope>
    <source>
        <strain evidence="12">DSM 45962</strain>
    </source>
</reference>
<dbReference type="PIRSF" id="PIRSF001369">
    <property type="entry name" value="Citrate_synth"/>
    <property type="match status" value="1"/>
</dbReference>
<comment type="catalytic activity">
    <reaction evidence="5 9">
        <text>oxaloacetate + acetyl-CoA + H2O = citrate + CoA + H(+)</text>
        <dbReference type="Rhea" id="RHEA:16845"/>
        <dbReference type="ChEBI" id="CHEBI:15377"/>
        <dbReference type="ChEBI" id="CHEBI:15378"/>
        <dbReference type="ChEBI" id="CHEBI:16452"/>
        <dbReference type="ChEBI" id="CHEBI:16947"/>
        <dbReference type="ChEBI" id="CHEBI:57287"/>
        <dbReference type="ChEBI" id="CHEBI:57288"/>
        <dbReference type="EC" id="2.3.3.16"/>
    </reaction>
</comment>
<dbReference type="PANTHER" id="PTHR42871">
    <property type="entry name" value="CITRATE SYNTHASE"/>
    <property type="match status" value="1"/>
</dbReference>
<name>A0A1I1MRR8_9ACTN</name>
<dbReference type="InterPro" id="IPR036969">
    <property type="entry name" value="Citrate_synthase_sf"/>
</dbReference>
<dbReference type="PRINTS" id="PR00143">
    <property type="entry name" value="CITRTSNTHASE"/>
</dbReference>
<dbReference type="PANTHER" id="PTHR42871:SF1">
    <property type="entry name" value="CITRATE SYNTHASE"/>
    <property type="match status" value="1"/>
</dbReference>
<dbReference type="FunFam" id="1.10.230.10:FF:000002">
    <property type="entry name" value="Citrate synthase"/>
    <property type="match status" value="1"/>
</dbReference>
<dbReference type="SUPFAM" id="SSF48256">
    <property type="entry name" value="Citrate synthase"/>
    <property type="match status" value="1"/>
</dbReference>
<gene>
    <name evidence="11" type="ORF">SAMN05661030_1703</name>
</gene>
<feature type="active site" evidence="8">
    <location>
        <position position="314"/>
    </location>
</feature>
<dbReference type="Proteomes" id="UP000199022">
    <property type="component" value="Unassembled WGS sequence"/>
</dbReference>
<dbReference type="AlphaFoldDB" id="A0A1I1MRR8"/>
<evidence type="ECO:0000256" key="10">
    <source>
        <dbReference type="RuleBase" id="RU003406"/>
    </source>
</evidence>
<dbReference type="CDD" id="cd06114">
    <property type="entry name" value="EcCS_like"/>
    <property type="match status" value="1"/>
</dbReference>
<dbReference type="UniPathway" id="UPA00223">
    <property type="reaction ID" value="UER00717"/>
</dbReference>
<dbReference type="Gene3D" id="1.10.230.10">
    <property type="entry name" value="Cytochrome P450-Terp, domain 2"/>
    <property type="match status" value="1"/>
</dbReference>
<evidence type="ECO:0000256" key="7">
    <source>
        <dbReference type="PIRNR" id="PIRNR001369"/>
    </source>
</evidence>
<keyword evidence="3 9" id="KW-0816">Tricarboxylic acid cycle</keyword>
<dbReference type="Pfam" id="PF00285">
    <property type="entry name" value="Citrate_synt"/>
    <property type="match status" value="1"/>
</dbReference>
<dbReference type="InterPro" id="IPR010953">
    <property type="entry name" value="Citrate_synthase_typ-I"/>
</dbReference>
<sequence length="436" mass="48173">MSATADTEVTGPATLRYPGGELELPLRAATEGSHGYDTSKLLATTGQVALDIGFVNTAACTSEITYIDGDAGILRYRGYPIDQLAGKASFVEVSYLLIHGELPTAAQLEEFDNKIRRHTLLHEDLKQFFKGFPRDAHPMPVLSSAVSALSTFYQDSLDPFDHAQVEMSTYRLLAKLPTIAAYAYKKSVGQPFLYPDNSLGLVENFLRMTFGFPAEPYEADPELVKALDMLFVLHADHEQNCSTSTVRLVGSSHANLFASVSAGINALFGPLHGGANQSVLEMLEGIQRDGGDIAAFVKRVKDKEPGVKLMGFGHRVYKNYDPRAAIVKSTADSVLDKLGGNSQLLDLARQLEEVALTDDYFVQRRLYPNVDFYTGLIYRAMGFPTRMFTVLFALGRLPGWIAQWREMIQDPTTKIGRPRQVYTGPTARDFVPLDQR</sequence>
<dbReference type="NCBIfam" id="TIGR01798">
    <property type="entry name" value="cit_synth_I"/>
    <property type="match status" value="1"/>
</dbReference>
<dbReference type="GO" id="GO:0036440">
    <property type="term" value="F:citrate synthase activity"/>
    <property type="evidence" value="ECO:0007669"/>
    <property type="project" value="UniProtKB-EC"/>
</dbReference>
<evidence type="ECO:0000313" key="12">
    <source>
        <dbReference type="Proteomes" id="UP000199022"/>
    </source>
</evidence>
<keyword evidence="12" id="KW-1185">Reference proteome</keyword>
<dbReference type="InterPro" id="IPR024176">
    <property type="entry name" value="Citrate_synthase_bac-typ"/>
</dbReference>
<dbReference type="InterPro" id="IPR016142">
    <property type="entry name" value="Citrate_synth-like_lrg_a-sub"/>
</dbReference>
<dbReference type="Gene3D" id="2.20.28.60">
    <property type="match status" value="1"/>
</dbReference>
<dbReference type="RefSeq" id="WP_091556682.1">
    <property type="nucleotide sequence ID" value="NZ_BNAC01000006.1"/>
</dbReference>
<dbReference type="Gene3D" id="1.10.580.10">
    <property type="entry name" value="Citrate Synthase, domain 1"/>
    <property type="match status" value="1"/>
</dbReference>
<evidence type="ECO:0000256" key="3">
    <source>
        <dbReference type="ARBA" id="ARBA00022532"/>
    </source>
</evidence>
<evidence type="ECO:0000256" key="2">
    <source>
        <dbReference type="ARBA" id="ARBA00010566"/>
    </source>
</evidence>
<accession>A0A1I1MRR8</accession>
<evidence type="ECO:0000256" key="5">
    <source>
        <dbReference type="ARBA" id="ARBA00049288"/>
    </source>
</evidence>
<dbReference type="GO" id="GO:0005737">
    <property type="term" value="C:cytoplasm"/>
    <property type="evidence" value="ECO:0007669"/>
    <property type="project" value="InterPro"/>
</dbReference>
<comment type="similarity">
    <text evidence="2 7 10">Belongs to the citrate synthase family.</text>
</comment>
<comment type="pathway">
    <text evidence="1 9">Carbohydrate metabolism; tricarboxylic acid cycle; isocitrate from oxaloacetate: step 1/2.</text>
</comment>
<evidence type="ECO:0000256" key="4">
    <source>
        <dbReference type="ARBA" id="ARBA00022679"/>
    </source>
</evidence>
<dbReference type="STRING" id="1225127.SAMN05661030_1703"/>
<protein>
    <recommendedName>
        <fullName evidence="6 7">Citrate synthase</fullName>
    </recommendedName>
</protein>
<feature type="active site" evidence="8">
    <location>
        <position position="371"/>
    </location>
</feature>
<evidence type="ECO:0000256" key="6">
    <source>
        <dbReference type="NCBIfam" id="TIGR01798"/>
    </source>
</evidence>
<dbReference type="OrthoDB" id="9800864at2"/>
<dbReference type="InterPro" id="IPR019810">
    <property type="entry name" value="Citrate_synthase_AS"/>
</dbReference>
<dbReference type="EMBL" id="FOMD01000002">
    <property type="protein sequence ID" value="SFC85293.1"/>
    <property type="molecule type" value="Genomic_DNA"/>
</dbReference>
<dbReference type="PROSITE" id="PS00480">
    <property type="entry name" value="CITRATE_SYNTHASE"/>
    <property type="match status" value="1"/>
</dbReference>
<dbReference type="GO" id="GO:0006099">
    <property type="term" value="P:tricarboxylic acid cycle"/>
    <property type="evidence" value="ECO:0007669"/>
    <property type="project" value="UniProtKB-UniRule"/>
</dbReference>
<dbReference type="NCBIfam" id="NF004126">
    <property type="entry name" value="PRK05614.1"/>
    <property type="match status" value="1"/>
</dbReference>
<dbReference type="InterPro" id="IPR002020">
    <property type="entry name" value="Citrate_synthase"/>
</dbReference>
<keyword evidence="4 7" id="KW-0808">Transferase</keyword>
<evidence type="ECO:0000313" key="11">
    <source>
        <dbReference type="EMBL" id="SFC85293.1"/>
    </source>
</evidence>
<evidence type="ECO:0000256" key="8">
    <source>
        <dbReference type="PIRSR" id="PIRSR001369-1"/>
    </source>
</evidence>
<evidence type="ECO:0000256" key="1">
    <source>
        <dbReference type="ARBA" id="ARBA00004751"/>
    </source>
</evidence>